<dbReference type="Pfam" id="PF09243">
    <property type="entry name" value="Rsm22"/>
    <property type="match status" value="1"/>
</dbReference>
<keyword evidence="2" id="KW-0479">Metal-binding</keyword>
<protein>
    <submittedName>
        <fullName evidence="8">Methyltransferase-like protein 17, mitochondrial</fullName>
    </submittedName>
</protein>
<comment type="subcellular location">
    <subcellularLocation>
        <location evidence="1">Mitochondrion</location>
    </subcellularLocation>
</comment>
<dbReference type="GO" id="GO:0006412">
    <property type="term" value="P:translation"/>
    <property type="evidence" value="ECO:0007669"/>
    <property type="project" value="InterPro"/>
</dbReference>
<reference evidence="8" key="1">
    <citation type="submission" date="2025-08" db="UniProtKB">
        <authorList>
            <consortium name="RefSeq"/>
        </authorList>
    </citation>
    <scope>IDENTIFICATION</scope>
    <source>
        <tissue evidence="8">Whole insect</tissue>
    </source>
</reference>
<proteinExistence type="predicted"/>
<accession>A0A6P7F5L2</accession>
<dbReference type="GO" id="GO:0003735">
    <property type="term" value="F:structural constituent of ribosome"/>
    <property type="evidence" value="ECO:0007669"/>
    <property type="project" value="TreeGrafter"/>
</dbReference>
<dbReference type="GO" id="GO:0005763">
    <property type="term" value="C:mitochondrial small ribosomal subunit"/>
    <property type="evidence" value="ECO:0007669"/>
    <property type="project" value="TreeGrafter"/>
</dbReference>
<dbReference type="PANTHER" id="PTHR13184:SF5">
    <property type="entry name" value="METHYLTRANSFERASE-LIKE PROTEIN 17, MITOCHONDRIAL"/>
    <property type="match status" value="1"/>
</dbReference>
<dbReference type="SUPFAM" id="SSF53335">
    <property type="entry name" value="S-adenosyl-L-methionine-dependent methyltransferases"/>
    <property type="match status" value="1"/>
</dbReference>
<dbReference type="KEGG" id="dvv:114326565"/>
<dbReference type="OrthoDB" id="421327at2759"/>
<dbReference type="InterPro" id="IPR052571">
    <property type="entry name" value="Mt_RNA_Methyltransferase"/>
</dbReference>
<dbReference type="AlphaFoldDB" id="A0A6P7F5L2"/>
<dbReference type="InterPro" id="IPR029063">
    <property type="entry name" value="SAM-dependent_MTases_sf"/>
</dbReference>
<evidence type="ECO:0000313" key="8">
    <source>
        <dbReference type="RefSeq" id="XP_028130761.1"/>
    </source>
</evidence>
<evidence type="ECO:0000256" key="3">
    <source>
        <dbReference type="ARBA" id="ARBA00022946"/>
    </source>
</evidence>
<keyword evidence="3" id="KW-0809">Transit peptide</keyword>
<keyword evidence="6" id="KW-0496">Mitochondrion</keyword>
<organism evidence="8">
    <name type="scientific">Diabrotica virgifera virgifera</name>
    <name type="common">western corn rootworm</name>
    <dbReference type="NCBI Taxonomy" id="50390"/>
    <lineage>
        <taxon>Eukaryota</taxon>
        <taxon>Metazoa</taxon>
        <taxon>Ecdysozoa</taxon>
        <taxon>Arthropoda</taxon>
        <taxon>Hexapoda</taxon>
        <taxon>Insecta</taxon>
        <taxon>Pterygota</taxon>
        <taxon>Neoptera</taxon>
        <taxon>Endopterygota</taxon>
        <taxon>Coleoptera</taxon>
        <taxon>Polyphaga</taxon>
        <taxon>Cucujiformia</taxon>
        <taxon>Chrysomeloidea</taxon>
        <taxon>Chrysomelidae</taxon>
        <taxon>Galerucinae</taxon>
        <taxon>Diabroticina</taxon>
        <taxon>Diabroticites</taxon>
        <taxon>Diabrotica</taxon>
    </lineage>
</organism>
<evidence type="ECO:0000256" key="4">
    <source>
        <dbReference type="ARBA" id="ARBA00023004"/>
    </source>
</evidence>
<keyword evidence="5" id="KW-0411">Iron-sulfur</keyword>
<name>A0A6P7F5L2_DIAVI</name>
<dbReference type="FunCoup" id="A0A6P7F5L2">
    <property type="interactions" value="1421"/>
</dbReference>
<evidence type="ECO:0000256" key="6">
    <source>
        <dbReference type="ARBA" id="ARBA00023128"/>
    </source>
</evidence>
<comment type="function">
    <text evidence="7">Mitochondrial ribosome (mitoribosome) assembly factor. Binds at the interface of the head and body domains of the mitochondrial small ribosomal subunit (mt-SSU), occluding the mRNA channel and preventing compaction of the head domain towards the body. Probable inactive methyltransferase: retains the characteristic folding and ability to bind S-adenosyl-L-methionine, but it probably lost its methyltransferase activity.</text>
</comment>
<dbReference type="GO" id="GO:0051536">
    <property type="term" value="F:iron-sulfur cluster binding"/>
    <property type="evidence" value="ECO:0007669"/>
    <property type="project" value="UniProtKB-KW"/>
</dbReference>
<dbReference type="RefSeq" id="XP_028130761.1">
    <property type="nucleotide sequence ID" value="XM_028274960.1"/>
</dbReference>
<gene>
    <name evidence="8" type="primary">LOC114326565</name>
</gene>
<evidence type="ECO:0000256" key="7">
    <source>
        <dbReference type="ARBA" id="ARBA00045681"/>
    </source>
</evidence>
<dbReference type="InParanoid" id="A0A6P7F5L2"/>
<dbReference type="InterPro" id="IPR015324">
    <property type="entry name" value="Ribosomal_Rsm22-like"/>
</dbReference>
<evidence type="ECO:0000256" key="5">
    <source>
        <dbReference type="ARBA" id="ARBA00023014"/>
    </source>
</evidence>
<evidence type="ECO:0000256" key="2">
    <source>
        <dbReference type="ARBA" id="ARBA00022723"/>
    </source>
</evidence>
<dbReference type="GO" id="GO:0008168">
    <property type="term" value="F:methyltransferase activity"/>
    <property type="evidence" value="ECO:0007669"/>
    <property type="project" value="InterPro"/>
</dbReference>
<evidence type="ECO:0000256" key="1">
    <source>
        <dbReference type="ARBA" id="ARBA00004173"/>
    </source>
</evidence>
<dbReference type="GO" id="GO:0046872">
    <property type="term" value="F:metal ion binding"/>
    <property type="evidence" value="ECO:0007669"/>
    <property type="project" value="UniProtKB-KW"/>
</dbReference>
<sequence length="449" mass="51399">MNSSIRHVLKRYSTSAKPLVIPNSNVINDIDNNVYKYKKHPGINLPRTVLLPESFIKAVINVLADYPVKGLIESSEKLTRHLKGRVAPMEKLDLREKVSHIQEKVLSKYNKTEFSTVEDEMNFKHMVEHKIQRRINKQLYNWKPIKYDINNSLLYLIGRSAAEYATLVKIFGEIETRDPSFKPKSIFDYGSGVGTASWAANLFWKKYILEYFNVDTSRDMNDLAQMLLQGGHGTPAVPIKGVFYRQFLPATPLNYDLVVSSFSMFELPSSKNRLETILNLWNKTAKYLVIVEQGSNAGFKVVNELRDFLLQIDKEGHKCTVFSPCSHDAMCPRFLLDDGTPCNFEVSYHSLPLVGHSEVKSDLYSYVVLQKGNVEHCAEERWPRVVRPTLVRSKHTICRLCTSNGKLQEVIFTTGKHGKTMYHCSRATKWGDRLPVNIQDSSEKCDINQ</sequence>
<keyword evidence="4" id="KW-0408">Iron</keyword>
<dbReference type="PANTHER" id="PTHR13184">
    <property type="entry name" value="37S RIBOSOMAL PROTEIN S22"/>
    <property type="match status" value="1"/>
</dbReference>